<sequence>MLNKIPFTIKYLYVIIPWNKKKKDHKFPKWVNLTVKIAKHWE</sequence>
<evidence type="ECO:0000313" key="1">
    <source>
        <dbReference type="EMBL" id="QHT01545.1"/>
    </source>
</evidence>
<organism evidence="1">
    <name type="scientific">viral metagenome</name>
    <dbReference type="NCBI Taxonomy" id="1070528"/>
    <lineage>
        <taxon>unclassified sequences</taxon>
        <taxon>metagenomes</taxon>
        <taxon>organismal metagenomes</taxon>
    </lineage>
</organism>
<name>A0A6C0CD42_9ZZZZ</name>
<accession>A0A6C0CD42</accession>
<dbReference type="AlphaFoldDB" id="A0A6C0CD42"/>
<reference evidence="1" key="1">
    <citation type="journal article" date="2020" name="Nature">
        <title>Giant virus diversity and host interactions through global metagenomics.</title>
        <authorList>
            <person name="Schulz F."/>
            <person name="Roux S."/>
            <person name="Paez-Espino D."/>
            <person name="Jungbluth S."/>
            <person name="Walsh D.A."/>
            <person name="Denef V.J."/>
            <person name="McMahon K.D."/>
            <person name="Konstantinidis K.T."/>
            <person name="Eloe-Fadrosh E.A."/>
            <person name="Kyrpides N.C."/>
            <person name="Woyke T."/>
        </authorList>
    </citation>
    <scope>NUCLEOTIDE SEQUENCE</scope>
    <source>
        <strain evidence="1">GVMAG-M-3300020192-26</strain>
    </source>
</reference>
<proteinExistence type="predicted"/>
<dbReference type="EMBL" id="MN739376">
    <property type="protein sequence ID" value="QHT01545.1"/>
    <property type="molecule type" value="Genomic_DNA"/>
</dbReference>
<protein>
    <submittedName>
        <fullName evidence="1">Uncharacterized protein</fullName>
    </submittedName>
</protein>